<dbReference type="Proteomes" id="UP000191133">
    <property type="component" value="Unassembled WGS sequence"/>
</dbReference>
<feature type="chain" id="PRO_5010696132" description="TLP18.3, Psb32 and MOLO-1 founding protein of phosphatase" evidence="1">
    <location>
        <begin position="20"/>
        <end position="182"/>
    </location>
</feature>
<evidence type="ECO:0000313" key="4">
    <source>
        <dbReference type="Proteomes" id="UP000191133"/>
    </source>
</evidence>
<protein>
    <recommendedName>
        <fullName evidence="6">TLP18.3, Psb32 and MOLO-1 founding protein of phosphatase</fullName>
    </recommendedName>
</protein>
<reference evidence="4" key="1">
    <citation type="submission" date="2016-10" db="EMBL/GenBank/DDBJ databases">
        <authorList>
            <person name="Varghese N."/>
        </authorList>
    </citation>
    <scope>NUCLEOTIDE SEQUENCE [LARGE SCALE GENOMIC DNA]</scope>
    <source>
        <strain evidence="4">92MFCol6.1</strain>
    </source>
</reference>
<keyword evidence="1" id="KW-0732">Signal</keyword>
<evidence type="ECO:0000313" key="3">
    <source>
        <dbReference type="EMBL" id="SLM23504.1"/>
    </source>
</evidence>
<organism evidence="3 4">
    <name type="scientific">Stenotrophomonas indicatrix</name>
    <dbReference type="NCBI Taxonomy" id="2045451"/>
    <lineage>
        <taxon>Bacteria</taxon>
        <taxon>Pseudomonadati</taxon>
        <taxon>Pseudomonadota</taxon>
        <taxon>Gammaproteobacteria</taxon>
        <taxon>Lysobacterales</taxon>
        <taxon>Lysobacteraceae</taxon>
        <taxon>Stenotrophomonas</taxon>
    </lineage>
</organism>
<feature type="signal peptide" evidence="1">
    <location>
        <begin position="1"/>
        <end position="19"/>
    </location>
</feature>
<reference evidence="3" key="2">
    <citation type="submission" date="2016-10" db="EMBL/GenBank/DDBJ databases">
        <authorList>
            <person name="de Groot N.N."/>
        </authorList>
    </citation>
    <scope>NUCLEOTIDE SEQUENCE [LARGE SCALE GENOMIC DNA]</scope>
    <source>
        <strain evidence="3">92MFCol6.1</strain>
    </source>
</reference>
<dbReference type="EMBL" id="JAUKNN010000028">
    <property type="protein sequence ID" value="MDN8670136.1"/>
    <property type="molecule type" value="Genomic_DNA"/>
</dbReference>
<dbReference type="EMBL" id="FWEU01000001">
    <property type="protein sequence ID" value="SLM23504.1"/>
    <property type="molecule type" value="Genomic_DNA"/>
</dbReference>
<gene>
    <name evidence="2" type="ORF">Q0S36_12405</name>
    <name evidence="3" type="ORF">SAMN04488690_1197</name>
</gene>
<dbReference type="RefSeq" id="WP_033831007.1">
    <property type="nucleotide sequence ID" value="NZ_CBCSJV010000034.1"/>
</dbReference>
<keyword evidence="5" id="KW-1185">Reference proteome</keyword>
<evidence type="ECO:0000256" key="1">
    <source>
        <dbReference type="SAM" id="SignalP"/>
    </source>
</evidence>
<name>A0A1W1GW85_9GAMM</name>
<accession>A0A1W1GW85</accession>
<evidence type="ECO:0008006" key="6">
    <source>
        <dbReference type="Google" id="ProtNLM"/>
    </source>
</evidence>
<reference evidence="2" key="3">
    <citation type="submission" date="2023-07" db="EMBL/GenBank/DDBJ databases">
        <title>Stenotrophomonas isolates from soil.</title>
        <authorList>
            <person name="Sharma V."/>
            <person name="Zur-Pinska J."/>
            <person name="Hay A.G."/>
        </authorList>
    </citation>
    <scope>NUCLEOTIDE SEQUENCE</scope>
    <source>
        <strain evidence="2">C2</strain>
    </source>
</reference>
<sequence length="182" mass="19055">MRSAALLLSLCCAAGAAQAAPASAADMDALLHTLKKDSVGASSAAMMVEEVPTLKALAESDRQCARTSIQSFFYVHARQSLINSLGEDGDVIVADWSRFLATPSGKGYLILTRALPESAADASVNVNDEAYAAGFDAFLGSTSFKRLDAGFDAMSVPDEFAVKLSQGLQDQCGIALKPEEIS</sequence>
<proteinExistence type="predicted"/>
<dbReference type="AlphaFoldDB" id="A0A1W1GW85"/>
<dbReference type="Proteomes" id="UP001174315">
    <property type="component" value="Unassembled WGS sequence"/>
</dbReference>
<dbReference type="GeneID" id="64104587"/>
<evidence type="ECO:0000313" key="5">
    <source>
        <dbReference type="Proteomes" id="UP001174315"/>
    </source>
</evidence>
<evidence type="ECO:0000313" key="2">
    <source>
        <dbReference type="EMBL" id="MDN8670136.1"/>
    </source>
</evidence>